<comment type="caution">
    <text evidence="1">The sequence shown here is derived from an EMBL/GenBank/DDBJ whole genome shotgun (WGS) entry which is preliminary data.</text>
</comment>
<evidence type="ECO:0000313" key="2">
    <source>
        <dbReference type="Proteomes" id="UP001499988"/>
    </source>
</evidence>
<keyword evidence="2" id="KW-1185">Reference proteome</keyword>
<sequence>MEMADGRWDSDTLRRGLRRIVPVPFTKKRSVADPPSACRLCDRLE</sequence>
<protein>
    <recommendedName>
        <fullName evidence="3">Transposase</fullName>
    </recommendedName>
</protein>
<proteinExistence type="predicted"/>
<name>A0ABP9F2V0_9GAMM</name>
<evidence type="ECO:0008006" key="3">
    <source>
        <dbReference type="Google" id="ProtNLM"/>
    </source>
</evidence>
<evidence type="ECO:0000313" key="1">
    <source>
        <dbReference type="EMBL" id="GAA4892296.1"/>
    </source>
</evidence>
<gene>
    <name evidence="1" type="ORF">GCM10023333_26980</name>
</gene>
<dbReference type="EMBL" id="BAABJZ010000088">
    <property type="protein sequence ID" value="GAA4892296.1"/>
    <property type="molecule type" value="Genomic_DNA"/>
</dbReference>
<accession>A0ABP9F2V0</accession>
<dbReference type="Proteomes" id="UP001499988">
    <property type="component" value="Unassembled WGS sequence"/>
</dbReference>
<organism evidence="1 2">
    <name type="scientific">Ferrimonas pelagia</name>
    <dbReference type="NCBI Taxonomy" id="1177826"/>
    <lineage>
        <taxon>Bacteria</taxon>
        <taxon>Pseudomonadati</taxon>
        <taxon>Pseudomonadota</taxon>
        <taxon>Gammaproteobacteria</taxon>
        <taxon>Alteromonadales</taxon>
        <taxon>Ferrimonadaceae</taxon>
        <taxon>Ferrimonas</taxon>
    </lineage>
</organism>
<reference evidence="2" key="1">
    <citation type="journal article" date="2019" name="Int. J. Syst. Evol. Microbiol.">
        <title>The Global Catalogue of Microorganisms (GCM) 10K type strain sequencing project: providing services to taxonomists for standard genome sequencing and annotation.</title>
        <authorList>
            <consortium name="The Broad Institute Genomics Platform"/>
            <consortium name="The Broad Institute Genome Sequencing Center for Infectious Disease"/>
            <person name="Wu L."/>
            <person name="Ma J."/>
        </authorList>
    </citation>
    <scope>NUCLEOTIDE SEQUENCE [LARGE SCALE GENOMIC DNA]</scope>
    <source>
        <strain evidence="2">JCM 18401</strain>
    </source>
</reference>